<dbReference type="AlphaFoldDB" id="A0A9D2HGH6"/>
<evidence type="ECO:0000256" key="6">
    <source>
        <dbReference type="SAM" id="Phobius"/>
    </source>
</evidence>
<feature type="transmembrane region" description="Helical" evidence="6">
    <location>
        <begin position="42"/>
        <end position="60"/>
    </location>
</feature>
<comment type="subcellular location">
    <subcellularLocation>
        <location evidence="1">Membrane</location>
        <topology evidence="1">Multi-pass membrane protein</topology>
    </subcellularLocation>
</comment>
<feature type="transmembrane region" description="Helical" evidence="6">
    <location>
        <begin position="80"/>
        <end position="100"/>
    </location>
</feature>
<keyword evidence="4 6" id="KW-1133">Transmembrane helix</keyword>
<dbReference type="InterPro" id="IPR007267">
    <property type="entry name" value="GtrA_DPMS_TM"/>
</dbReference>
<feature type="transmembrane region" description="Helical" evidence="6">
    <location>
        <begin position="15"/>
        <end position="35"/>
    </location>
</feature>
<evidence type="ECO:0000259" key="7">
    <source>
        <dbReference type="Pfam" id="PF04138"/>
    </source>
</evidence>
<evidence type="ECO:0000256" key="3">
    <source>
        <dbReference type="ARBA" id="ARBA00022692"/>
    </source>
</evidence>
<keyword evidence="3 6" id="KW-0812">Transmembrane</keyword>
<feature type="transmembrane region" description="Helical" evidence="6">
    <location>
        <begin position="112"/>
        <end position="133"/>
    </location>
</feature>
<reference evidence="8" key="2">
    <citation type="submission" date="2021-04" db="EMBL/GenBank/DDBJ databases">
        <authorList>
            <person name="Gilroy R."/>
        </authorList>
    </citation>
    <scope>NUCLEOTIDE SEQUENCE</scope>
    <source>
        <strain evidence="8">CHK178-16964</strain>
    </source>
</reference>
<gene>
    <name evidence="8" type="ORF">IAA07_02010</name>
</gene>
<evidence type="ECO:0000256" key="1">
    <source>
        <dbReference type="ARBA" id="ARBA00004141"/>
    </source>
</evidence>
<evidence type="ECO:0000256" key="4">
    <source>
        <dbReference type="ARBA" id="ARBA00022989"/>
    </source>
</evidence>
<dbReference type="Proteomes" id="UP000823900">
    <property type="component" value="Unassembled WGS sequence"/>
</dbReference>
<accession>A0A9D2HGH6</accession>
<organism evidence="8 9">
    <name type="scientific">Candidatus Lachnoclostridium stercoravium</name>
    <dbReference type="NCBI Taxonomy" id="2838633"/>
    <lineage>
        <taxon>Bacteria</taxon>
        <taxon>Bacillati</taxon>
        <taxon>Bacillota</taxon>
        <taxon>Clostridia</taxon>
        <taxon>Lachnospirales</taxon>
        <taxon>Lachnospiraceae</taxon>
    </lineage>
</organism>
<comment type="caution">
    <text evidence="8">The sequence shown here is derived from an EMBL/GenBank/DDBJ whole genome shotgun (WGS) entry which is preliminary data.</text>
</comment>
<evidence type="ECO:0000313" key="8">
    <source>
        <dbReference type="EMBL" id="HJA70340.1"/>
    </source>
</evidence>
<dbReference type="InterPro" id="IPR051401">
    <property type="entry name" value="GtrA_CellWall_Glycosyl"/>
</dbReference>
<name>A0A9D2HGH6_9FIRM</name>
<dbReference type="GO" id="GO:0005886">
    <property type="term" value="C:plasma membrane"/>
    <property type="evidence" value="ECO:0007669"/>
    <property type="project" value="TreeGrafter"/>
</dbReference>
<keyword evidence="5 6" id="KW-0472">Membrane</keyword>
<dbReference type="PANTHER" id="PTHR38459">
    <property type="entry name" value="PROPHAGE BACTOPRENOL-LINKED GLUCOSE TRANSLOCASE HOMOLOG"/>
    <property type="match status" value="1"/>
</dbReference>
<proteinExistence type="inferred from homology"/>
<reference evidence="8" key="1">
    <citation type="journal article" date="2021" name="PeerJ">
        <title>Extensive microbial diversity within the chicken gut microbiome revealed by metagenomics and culture.</title>
        <authorList>
            <person name="Gilroy R."/>
            <person name="Ravi A."/>
            <person name="Getino M."/>
            <person name="Pursley I."/>
            <person name="Horton D.L."/>
            <person name="Alikhan N.F."/>
            <person name="Baker D."/>
            <person name="Gharbi K."/>
            <person name="Hall N."/>
            <person name="Watson M."/>
            <person name="Adriaenssens E.M."/>
            <person name="Foster-Nyarko E."/>
            <person name="Jarju S."/>
            <person name="Secka A."/>
            <person name="Antonio M."/>
            <person name="Oren A."/>
            <person name="Chaudhuri R.R."/>
            <person name="La Ragione R."/>
            <person name="Hildebrand F."/>
            <person name="Pallen M.J."/>
        </authorList>
    </citation>
    <scope>NUCLEOTIDE SEQUENCE</scope>
    <source>
        <strain evidence="8">CHK178-16964</strain>
    </source>
</reference>
<evidence type="ECO:0000256" key="5">
    <source>
        <dbReference type="ARBA" id="ARBA00023136"/>
    </source>
</evidence>
<dbReference type="PANTHER" id="PTHR38459:SF5">
    <property type="entry name" value="CELL WALL TEICHOIC ACID GLYCOSYLATION PROTEIN GTCA"/>
    <property type="match status" value="1"/>
</dbReference>
<evidence type="ECO:0000313" key="9">
    <source>
        <dbReference type="Proteomes" id="UP000823900"/>
    </source>
</evidence>
<comment type="similarity">
    <text evidence="2">Belongs to the GtrA family.</text>
</comment>
<dbReference type="EMBL" id="DWZA01000020">
    <property type="protein sequence ID" value="HJA70340.1"/>
    <property type="molecule type" value="Genomic_DNA"/>
</dbReference>
<sequence length="142" mass="16459">MIRKLWNKLVNRETVSYFIFGVLTTLVDWISYAVFRYGGMNYRLATICCQAAAILFAYITNKIWVFQSYNFRPVYLLKEMASFFSCRILTAVFTYVAMVVMVDGIGIRQDMICKIVVSGISLVMNYIFSKVFIFKKKPTGKD</sequence>
<feature type="domain" description="GtrA/DPMS transmembrane" evidence="7">
    <location>
        <begin position="17"/>
        <end position="134"/>
    </location>
</feature>
<evidence type="ECO:0000256" key="2">
    <source>
        <dbReference type="ARBA" id="ARBA00009399"/>
    </source>
</evidence>
<protein>
    <submittedName>
        <fullName evidence="8">GtrA family protein</fullName>
    </submittedName>
</protein>
<dbReference type="GO" id="GO:0000271">
    <property type="term" value="P:polysaccharide biosynthetic process"/>
    <property type="evidence" value="ECO:0007669"/>
    <property type="project" value="InterPro"/>
</dbReference>
<dbReference type="Pfam" id="PF04138">
    <property type="entry name" value="GtrA_DPMS_TM"/>
    <property type="match status" value="1"/>
</dbReference>